<dbReference type="Proteomes" id="UP000767238">
    <property type="component" value="Unassembled WGS sequence"/>
</dbReference>
<feature type="transmembrane region" description="Helical" evidence="8">
    <location>
        <begin position="707"/>
        <end position="728"/>
    </location>
</feature>
<comment type="subcellular location">
    <subcellularLocation>
        <location evidence="1">Membrane</location>
        <topology evidence="1">Multi-pass membrane protein</topology>
    </subcellularLocation>
</comment>
<dbReference type="GO" id="GO:0000329">
    <property type="term" value="C:fungal-type vacuole membrane"/>
    <property type="evidence" value="ECO:0007669"/>
    <property type="project" value="TreeGrafter"/>
</dbReference>
<evidence type="ECO:0000256" key="5">
    <source>
        <dbReference type="ARBA" id="ARBA00022989"/>
    </source>
</evidence>
<dbReference type="InterPro" id="IPR025016">
    <property type="entry name" value="DUF3955"/>
</dbReference>
<evidence type="ECO:0000256" key="6">
    <source>
        <dbReference type="ARBA" id="ARBA00023136"/>
    </source>
</evidence>
<evidence type="ECO:0000256" key="3">
    <source>
        <dbReference type="ARBA" id="ARBA00022448"/>
    </source>
</evidence>
<evidence type="ECO:0000256" key="7">
    <source>
        <dbReference type="SAM" id="MobiDB-lite"/>
    </source>
</evidence>
<dbReference type="GO" id="GO:0022857">
    <property type="term" value="F:transmembrane transporter activity"/>
    <property type="evidence" value="ECO:0007669"/>
    <property type="project" value="InterPro"/>
</dbReference>
<accession>A0A9P8K8J9</accession>
<feature type="transmembrane region" description="Helical" evidence="8">
    <location>
        <begin position="733"/>
        <end position="752"/>
    </location>
</feature>
<dbReference type="OrthoDB" id="5594178at2759"/>
<feature type="non-terminal residue" evidence="10">
    <location>
        <position position="942"/>
    </location>
</feature>
<dbReference type="PANTHER" id="PTHR23051:SF0">
    <property type="entry name" value="SOLUTE CARRIER FAMILY 35 MEMBER F5"/>
    <property type="match status" value="1"/>
</dbReference>
<evidence type="ECO:0000313" key="10">
    <source>
        <dbReference type="EMBL" id="KAH0223183.1"/>
    </source>
</evidence>
<keyword evidence="3" id="KW-0813">Transport</keyword>
<feature type="transmembrane region" description="Helical" evidence="8">
    <location>
        <begin position="567"/>
        <end position="587"/>
    </location>
</feature>
<proteinExistence type="inferred from homology"/>
<gene>
    <name evidence="10" type="ORF">KCV03_g4442</name>
</gene>
<evidence type="ECO:0000256" key="4">
    <source>
        <dbReference type="ARBA" id="ARBA00022692"/>
    </source>
</evidence>
<feature type="transmembrane region" description="Helical" evidence="8">
    <location>
        <begin position="772"/>
        <end position="791"/>
    </location>
</feature>
<feature type="transmembrane region" description="Helical" evidence="8">
    <location>
        <begin position="896"/>
        <end position="912"/>
    </location>
</feature>
<evidence type="ECO:0000313" key="11">
    <source>
        <dbReference type="Proteomes" id="UP000767238"/>
    </source>
</evidence>
<dbReference type="Pfam" id="PF06027">
    <property type="entry name" value="SLC35F"/>
    <property type="match status" value="1"/>
</dbReference>
<keyword evidence="5 8" id="KW-1133">Transmembrane helix</keyword>
<feature type="transmembrane region" description="Helical" evidence="8">
    <location>
        <begin position="803"/>
        <end position="827"/>
    </location>
</feature>
<evidence type="ECO:0000256" key="8">
    <source>
        <dbReference type="SAM" id="Phobius"/>
    </source>
</evidence>
<feature type="transmembrane region" description="Helical" evidence="8">
    <location>
        <begin position="858"/>
        <end position="884"/>
    </location>
</feature>
<dbReference type="Pfam" id="PF13127">
    <property type="entry name" value="DUF3955"/>
    <property type="match status" value="1"/>
</dbReference>
<feature type="compositionally biased region" description="Low complexity" evidence="7">
    <location>
        <begin position="250"/>
        <end position="270"/>
    </location>
</feature>
<keyword evidence="6 8" id="KW-0472">Membrane</keyword>
<feature type="compositionally biased region" description="Polar residues" evidence="7">
    <location>
        <begin position="142"/>
        <end position="162"/>
    </location>
</feature>
<feature type="region of interest" description="Disordered" evidence="7">
    <location>
        <begin position="133"/>
        <end position="314"/>
    </location>
</feature>
<organism evidence="10 11">
    <name type="scientific">Aureobasidium melanogenum</name>
    <name type="common">Aureobasidium pullulans var. melanogenum</name>
    <dbReference type="NCBI Taxonomy" id="46634"/>
    <lineage>
        <taxon>Eukaryota</taxon>
        <taxon>Fungi</taxon>
        <taxon>Dikarya</taxon>
        <taxon>Ascomycota</taxon>
        <taxon>Pezizomycotina</taxon>
        <taxon>Dothideomycetes</taxon>
        <taxon>Dothideomycetidae</taxon>
        <taxon>Dothideales</taxon>
        <taxon>Saccotheciaceae</taxon>
        <taxon>Aureobasidium</taxon>
    </lineage>
</organism>
<feature type="compositionally biased region" description="Polar residues" evidence="7">
    <location>
        <begin position="188"/>
        <end position="197"/>
    </location>
</feature>
<feature type="compositionally biased region" description="Polar residues" evidence="7">
    <location>
        <begin position="213"/>
        <end position="228"/>
    </location>
</feature>
<dbReference type="PANTHER" id="PTHR23051">
    <property type="entry name" value="SOLUTE CARRIER FAMILY 35, MEMBER F5"/>
    <property type="match status" value="1"/>
</dbReference>
<feature type="transmembrane region" description="Helical" evidence="8">
    <location>
        <begin position="678"/>
        <end position="695"/>
    </location>
</feature>
<protein>
    <recommendedName>
        <fullName evidence="9">DUF3955 domain-containing protein</fullName>
    </recommendedName>
</protein>
<dbReference type="SUPFAM" id="SSF103481">
    <property type="entry name" value="Multidrug resistance efflux transporter EmrE"/>
    <property type="match status" value="1"/>
</dbReference>
<feature type="compositionally biased region" description="Acidic residues" evidence="7">
    <location>
        <begin position="288"/>
        <end position="297"/>
    </location>
</feature>
<feature type="transmembrane region" description="Helical" evidence="8">
    <location>
        <begin position="599"/>
        <end position="619"/>
    </location>
</feature>
<evidence type="ECO:0000256" key="2">
    <source>
        <dbReference type="ARBA" id="ARBA00007863"/>
    </source>
</evidence>
<evidence type="ECO:0000259" key="9">
    <source>
        <dbReference type="Pfam" id="PF13127"/>
    </source>
</evidence>
<feature type="compositionally biased region" description="Basic and acidic residues" evidence="7">
    <location>
        <begin position="198"/>
        <end position="212"/>
    </location>
</feature>
<reference evidence="10" key="1">
    <citation type="journal article" date="2021" name="J Fungi (Basel)">
        <title>Virulence traits and population genomics of the black yeast Aureobasidium melanogenum.</title>
        <authorList>
            <person name="Cernosa A."/>
            <person name="Sun X."/>
            <person name="Gostincar C."/>
            <person name="Fang C."/>
            <person name="Gunde-Cimerman N."/>
            <person name="Song Z."/>
        </authorList>
    </citation>
    <scope>NUCLEOTIDE SEQUENCE</scope>
    <source>
        <strain evidence="10">EXF-8016</strain>
    </source>
</reference>
<comment type="similarity">
    <text evidence="2">Belongs to the SLC35F solute transporter family.</text>
</comment>
<dbReference type="AlphaFoldDB" id="A0A9P8K8J9"/>
<evidence type="ECO:0000256" key="1">
    <source>
        <dbReference type="ARBA" id="ARBA00004141"/>
    </source>
</evidence>
<sequence length="942" mass="103246">MREANFSIPSANKASVGITPALYDRRALDCTSTLPLINSLNNLTYLTTSSARIRDILTVDGGVERLVCILKEGRSKDAMESWKWNLAFQCVFNIGVRGSEAVRTRVVEADMVPVVATLLDNYIRAMEKLKKRADEDARRTPANFNPFPNLQTPPRASRSPYQPRSDRTPRRSVPPPIDISATDDQPMVDSQQPSLRSTRLDFGRHTPMHDIRPQSSPQIRSEQASRQTLRPVRDADRLPSMLPNLNAELSSQPQSPTTPSATAPTSPRSSLGRRRPSIRHQLSISGNWEDEQSDDAVQDTSDTAETSPEPMVDIQNDISMQDIVNDETMLEGSATPVALGVPTVDVSESDAFISHASAQDGSTNTQTPTQAQPGFAPAQQLPSVDIVNATPPALMAPRAGVPFVSAPAPLAAALPRDEDVIMSLQLLAYVSKYCNLRSYFQASHLVPRLNIDSELRTLDADYDPSVPFTGPSQAELEEAWDNEFVEQPAYNIFPLIEKFTTEGGGPAQEKATHTFRRATSAMTGRAEVVTNDDDARRPLLSRSNTNDIDLDMAALNTRPGHEKWRRVVGLLLLFTTVILWTASNFMASTLFADNTYSKPYLVTYVNTACFIIPLLPIVVRRLYLSGSLKTPRYAAVPQDHDEDVYAQEHTSDSTSQKYVATNDAQAVAPLSLGETARLSLEFCILWFLANYFVAACLEHTTVASSTILTSTSSIFTLLLGCAVGVEIFTLRKLLGVLASLLGVVLISSVDLFGNNDDGRGLFPHKSARQVALGDAMALLSAVLYGIYAVLMKKRIGDERRISMPVFFGLVGLFNVLLLWPGFLILHFTGVEPFELPPTSRVTTIILVNSFSSLLSDIAWAYAVLLTSPIVVTVGLSTTIPLSLIGQLLINNQTSPAIYWLGACVVVLSFVFVNHEEAQDEAAQDQRILEQASSSREAQHEEA</sequence>
<reference evidence="10" key="2">
    <citation type="submission" date="2021-08" db="EMBL/GenBank/DDBJ databases">
        <authorList>
            <person name="Gostincar C."/>
            <person name="Sun X."/>
            <person name="Song Z."/>
            <person name="Gunde-Cimerman N."/>
        </authorList>
    </citation>
    <scope>NUCLEOTIDE SEQUENCE</scope>
    <source>
        <strain evidence="10">EXF-8016</strain>
    </source>
</reference>
<dbReference type="InterPro" id="IPR037185">
    <property type="entry name" value="EmrE-like"/>
</dbReference>
<keyword evidence="4 8" id="KW-0812">Transmembrane</keyword>
<dbReference type="InterPro" id="IPR009262">
    <property type="entry name" value="SLC35_F1/F2/F6"/>
</dbReference>
<dbReference type="EMBL" id="JAHFYH010000026">
    <property type="protein sequence ID" value="KAH0223183.1"/>
    <property type="molecule type" value="Genomic_DNA"/>
</dbReference>
<comment type="caution">
    <text evidence="10">The sequence shown here is derived from an EMBL/GenBank/DDBJ whole genome shotgun (WGS) entry which is preliminary data.</text>
</comment>
<feature type="domain" description="DUF3955" evidence="9">
    <location>
        <begin position="568"/>
        <end position="619"/>
    </location>
</feature>
<name>A0A9P8K8J9_AURME</name>
<feature type="region of interest" description="Disordered" evidence="7">
    <location>
        <begin position="922"/>
        <end position="942"/>
    </location>
</feature>